<dbReference type="Proteomes" id="UP000494040">
    <property type="component" value="Unassembled WGS sequence"/>
</dbReference>
<evidence type="ECO:0000313" key="11">
    <source>
        <dbReference type="EnsemblMetazoa" id="XP_014244558.1"/>
    </source>
</evidence>
<dbReference type="PROSITE" id="PS00028">
    <property type="entry name" value="ZINC_FINGER_C2H2_1"/>
    <property type="match status" value="4"/>
</dbReference>
<keyword evidence="7" id="KW-0539">Nucleus</keyword>
<keyword evidence="12" id="KW-1185">Reference proteome</keyword>
<keyword evidence="4 8" id="KW-0863">Zinc-finger</keyword>
<evidence type="ECO:0000259" key="10">
    <source>
        <dbReference type="PROSITE" id="PS50157"/>
    </source>
</evidence>
<evidence type="ECO:0000256" key="6">
    <source>
        <dbReference type="ARBA" id="ARBA00023125"/>
    </source>
</evidence>
<dbReference type="GO" id="GO:0008270">
    <property type="term" value="F:zinc ion binding"/>
    <property type="evidence" value="ECO:0007669"/>
    <property type="project" value="UniProtKB-KW"/>
</dbReference>
<proteinExistence type="predicted"/>
<feature type="domain" description="C2H2-type" evidence="10">
    <location>
        <begin position="337"/>
        <end position="365"/>
    </location>
</feature>
<dbReference type="SMART" id="SM00355">
    <property type="entry name" value="ZnF_C2H2"/>
    <property type="match status" value="10"/>
</dbReference>
<evidence type="ECO:0000256" key="2">
    <source>
        <dbReference type="ARBA" id="ARBA00022723"/>
    </source>
</evidence>
<comment type="subcellular location">
    <subcellularLocation>
        <location evidence="1">Nucleus</location>
    </subcellularLocation>
</comment>
<dbReference type="GO" id="GO:0000981">
    <property type="term" value="F:DNA-binding transcription factor activity, RNA polymerase II-specific"/>
    <property type="evidence" value="ECO:0007669"/>
    <property type="project" value="TreeGrafter"/>
</dbReference>
<dbReference type="InterPro" id="IPR036236">
    <property type="entry name" value="Znf_C2H2_sf"/>
</dbReference>
<sequence length="469" mass="54120">MDDEPVSNLNTNKEDPMLISCEWTDCPFSSTSEDTFYNHVSYHLPDLKVIKHTDGEEMYECQWAKCLFTTKDPDLVTRHVKYHGYHRILKTRGQTYAKKKGLPSCTYTEEDTLPLEHNEPIVCLWEHCDETCPGIKEIIDHIAFFHIRSLSEKPHQKYSCAWNGCTASTNKKSRLLEHVKVHTGEKKTACPQCGNVFASNAKFEDHCHRQLPVDEKSHQCNYCFSYLPSERLLRDHMRQHVHHYKCNFCGMTCHTPGILKRHIKYRHTPSRKYACPLCSSKCKTHTDLRQHLLRHTENKFTELSCNEPNCNFKCKLQSVLTRHFYKEHSENLKGGRYCCHLCDKSYTRGFSLTRHLCSMHNVRKPSEYSRFIYKAGGDGYNRLQTIRLESLEVAENDKKVSNECSDEDVDEPEAVEGQESSGETEKDINERITIDVVDESGKIILSNNVDAVIAEDSLPPDAKIVAIGH</sequence>
<reference evidence="11" key="1">
    <citation type="submission" date="2022-01" db="UniProtKB">
        <authorList>
            <consortium name="EnsemblMetazoa"/>
        </authorList>
    </citation>
    <scope>IDENTIFICATION</scope>
</reference>
<protein>
    <recommendedName>
        <fullName evidence="10">C2H2-type domain-containing protein</fullName>
    </recommendedName>
</protein>
<accession>A0A8I6RFX9</accession>
<evidence type="ECO:0000256" key="7">
    <source>
        <dbReference type="ARBA" id="ARBA00023242"/>
    </source>
</evidence>
<evidence type="ECO:0000256" key="3">
    <source>
        <dbReference type="ARBA" id="ARBA00022737"/>
    </source>
</evidence>
<dbReference type="CTD" id="25988"/>
<dbReference type="RefSeq" id="XP_014244558.1">
    <property type="nucleotide sequence ID" value="XM_014389072.2"/>
</dbReference>
<feature type="compositionally biased region" description="Acidic residues" evidence="9">
    <location>
        <begin position="404"/>
        <end position="416"/>
    </location>
</feature>
<name>A0A8I6RFX9_CIMLE</name>
<evidence type="ECO:0000256" key="9">
    <source>
        <dbReference type="SAM" id="MobiDB-lite"/>
    </source>
</evidence>
<keyword evidence="6" id="KW-0238">DNA-binding</keyword>
<dbReference type="GO" id="GO:0005634">
    <property type="term" value="C:nucleus"/>
    <property type="evidence" value="ECO:0007669"/>
    <property type="project" value="UniProtKB-SubCell"/>
</dbReference>
<dbReference type="Gene3D" id="3.30.160.60">
    <property type="entry name" value="Classic Zinc Finger"/>
    <property type="match status" value="4"/>
</dbReference>
<dbReference type="GO" id="GO:0000978">
    <property type="term" value="F:RNA polymerase II cis-regulatory region sequence-specific DNA binding"/>
    <property type="evidence" value="ECO:0007669"/>
    <property type="project" value="TreeGrafter"/>
</dbReference>
<dbReference type="PROSITE" id="PS50157">
    <property type="entry name" value="ZINC_FINGER_C2H2_2"/>
    <property type="match status" value="4"/>
</dbReference>
<evidence type="ECO:0000256" key="8">
    <source>
        <dbReference type="PROSITE-ProRule" id="PRU00042"/>
    </source>
</evidence>
<keyword evidence="3" id="KW-0677">Repeat</keyword>
<dbReference type="InterPro" id="IPR013087">
    <property type="entry name" value="Znf_C2H2_type"/>
</dbReference>
<keyword evidence="2" id="KW-0479">Metal-binding</keyword>
<feature type="domain" description="C2H2-type" evidence="10">
    <location>
        <begin position="273"/>
        <end position="300"/>
    </location>
</feature>
<feature type="domain" description="C2H2-type" evidence="10">
    <location>
        <begin position="244"/>
        <end position="272"/>
    </location>
</feature>
<evidence type="ECO:0000256" key="1">
    <source>
        <dbReference type="ARBA" id="ARBA00004123"/>
    </source>
</evidence>
<dbReference type="KEGG" id="clec:106663867"/>
<dbReference type="AlphaFoldDB" id="A0A8I6RFX9"/>
<dbReference type="PANTHER" id="PTHR24391">
    <property type="entry name" value="HISTONE H4 TRANSCRIPTION FACTOR-RELATED"/>
    <property type="match status" value="1"/>
</dbReference>
<evidence type="ECO:0000256" key="4">
    <source>
        <dbReference type="ARBA" id="ARBA00022771"/>
    </source>
</evidence>
<keyword evidence="5" id="KW-0862">Zinc</keyword>
<dbReference type="GO" id="GO:0045892">
    <property type="term" value="P:negative regulation of DNA-templated transcription"/>
    <property type="evidence" value="ECO:0007669"/>
    <property type="project" value="UniProtKB-ARBA"/>
</dbReference>
<evidence type="ECO:0000313" key="12">
    <source>
        <dbReference type="Proteomes" id="UP000494040"/>
    </source>
</evidence>
<dbReference type="InterPro" id="IPR051574">
    <property type="entry name" value="ZnF_E-box_Homeobox"/>
</dbReference>
<dbReference type="GeneID" id="106663867"/>
<dbReference type="PANTHER" id="PTHR24391:SF18">
    <property type="entry name" value="EG:115C2.6 PROTEIN"/>
    <property type="match status" value="1"/>
</dbReference>
<evidence type="ECO:0000256" key="5">
    <source>
        <dbReference type="ARBA" id="ARBA00022833"/>
    </source>
</evidence>
<organism evidence="11 12">
    <name type="scientific">Cimex lectularius</name>
    <name type="common">Bed bug</name>
    <name type="synonym">Acanthia lectularia</name>
    <dbReference type="NCBI Taxonomy" id="79782"/>
    <lineage>
        <taxon>Eukaryota</taxon>
        <taxon>Metazoa</taxon>
        <taxon>Ecdysozoa</taxon>
        <taxon>Arthropoda</taxon>
        <taxon>Hexapoda</taxon>
        <taxon>Insecta</taxon>
        <taxon>Pterygota</taxon>
        <taxon>Neoptera</taxon>
        <taxon>Paraneoptera</taxon>
        <taxon>Hemiptera</taxon>
        <taxon>Heteroptera</taxon>
        <taxon>Panheteroptera</taxon>
        <taxon>Cimicomorpha</taxon>
        <taxon>Cimicidae</taxon>
        <taxon>Cimex</taxon>
    </lineage>
</organism>
<feature type="domain" description="C2H2-type" evidence="10">
    <location>
        <begin position="158"/>
        <end position="187"/>
    </location>
</feature>
<feature type="region of interest" description="Disordered" evidence="9">
    <location>
        <begin position="398"/>
        <end position="429"/>
    </location>
</feature>
<dbReference type="OrthoDB" id="10260596at2759"/>
<dbReference type="OMA" id="HEAQLMG"/>
<dbReference type="SUPFAM" id="SSF57667">
    <property type="entry name" value="beta-beta-alpha zinc fingers"/>
    <property type="match status" value="2"/>
</dbReference>
<dbReference type="EnsemblMetazoa" id="XM_014389072.2">
    <property type="protein sequence ID" value="XP_014244558.1"/>
    <property type="gene ID" value="LOC106663867"/>
</dbReference>